<sequence length="287" mass="28579">MRTVAALLAAAAIGAAALAAAGSFHTGRLLLVAGLPGAAAAVFDDPAWRGVALLRAGRPDEAAAALRQSGSVEAAYNLGNALAALGDLDGAVRAYDLALLRDPDDADAKANRSVVEAARAAARAKPADGGDRAGLANSGSRIEHDAGADDTDTADDSGVQSALGDGMVGNREAGSTTSAEGSSKVGRKGAARDDDSAGGAGSTKGSATDAAGRAGRGGGATDVAESEAPPPGRKAAEPGVDETRQATLQWLAAIPDDPGRFLKLRIAIEHERRLREGTAARTGGEEW</sequence>
<evidence type="ECO:0000256" key="4">
    <source>
        <dbReference type="SAM" id="MobiDB-lite"/>
    </source>
</evidence>
<dbReference type="InterPro" id="IPR013105">
    <property type="entry name" value="TPR_2"/>
</dbReference>
<keyword evidence="5" id="KW-0732">Signal</keyword>
<dbReference type="RefSeq" id="WP_166653416.1">
    <property type="nucleotide sequence ID" value="NZ_BSPM01000008.1"/>
</dbReference>
<feature type="signal peptide" evidence="5">
    <location>
        <begin position="1"/>
        <end position="19"/>
    </location>
</feature>
<protein>
    <submittedName>
        <fullName evidence="6">Tetratricopeptide repeat protein</fullName>
    </submittedName>
</protein>
<evidence type="ECO:0000313" key="6">
    <source>
        <dbReference type="EMBL" id="TDP86226.1"/>
    </source>
</evidence>
<keyword evidence="7" id="KW-1185">Reference proteome</keyword>
<name>A0A4R6RKL1_9HYPH</name>
<comment type="caution">
    <text evidence="6">The sequence shown here is derived from an EMBL/GenBank/DDBJ whole genome shotgun (WGS) entry which is preliminary data.</text>
</comment>
<evidence type="ECO:0000313" key="7">
    <source>
        <dbReference type="Proteomes" id="UP000294547"/>
    </source>
</evidence>
<dbReference type="Proteomes" id="UP000294547">
    <property type="component" value="Unassembled WGS sequence"/>
</dbReference>
<feature type="repeat" description="TPR" evidence="3">
    <location>
        <begin position="72"/>
        <end position="105"/>
    </location>
</feature>
<feature type="region of interest" description="Disordered" evidence="4">
    <location>
        <begin position="121"/>
        <end position="243"/>
    </location>
</feature>
<evidence type="ECO:0000256" key="3">
    <source>
        <dbReference type="PROSITE-ProRule" id="PRU00339"/>
    </source>
</evidence>
<dbReference type="InterPro" id="IPR011990">
    <property type="entry name" value="TPR-like_helical_dom_sf"/>
</dbReference>
<evidence type="ECO:0000256" key="2">
    <source>
        <dbReference type="ARBA" id="ARBA00022803"/>
    </source>
</evidence>
<feature type="chain" id="PRO_5020296595" evidence="5">
    <location>
        <begin position="20"/>
        <end position="287"/>
    </location>
</feature>
<feature type="compositionally biased region" description="Low complexity" evidence="4">
    <location>
        <begin position="203"/>
        <end position="213"/>
    </location>
</feature>
<gene>
    <name evidence="6" type="ORF">EDD54_0094</name>
</gene>
<evidence type="ECO:0000256" key="1">
    <source>
        <dbReference type="ARBA" id="ARBA00022737"/>
    </source>
</evidence>
<dbReference type="Pfam" id="PF07719">
    <property type="entry name" value="TPR_2"/>
    <property type="match status" value="1"/>
</dbReference>
<dbReference type="SMART" id="SM00028">
    <property type="entry name" value="TPR"/>
    <property type="match status" value="1"/>
</dbReference>
<dbReference type="EMBL" id="SNXY01000006">
    <property type="protein sequence ID" value="TDP86226.1"/>
    <property type="molecule type" value="Genomic_DNA"/>
</dbReference>
<proteinExistence type="predicted"/>
<reference evidence="6 7" key="1">
    <citation type="submission" date="2019-03" db="EMBL/GenBank/DDBJ databases">
        <title>Genomic Encyclopedia of Type Strains, Phase IV (KMG-IV): sequencing the most valuable type-strain genomes for metagenomic binning, comparative biology and taxonomic classification.</title>
        <authorList>
            <person name="Goeker M."/>
        </authorList>
    </citation>
    <scope>NUCLEOTIDE SEQUENCE [LARGE SCALE GENOMIC DNA]</scope>
    <source>
        <strain evidence="6 7">DSM 102969</strain>
    </source>
</reference>
<organism evidence="6 7">
    <name type="scientific">Oharaeibacter diazotrophicus</name>
    <dbReference type="NCBI Taxonomy" id="1920512"/>
    <lineage>
        <taxon>Bacteria</taxon>
        <taxon>Pseudomonadati</taxon>
        <taxon>Pseudomonadota</taxon>
        <taxon>Alphaproteobacteria</taxon>
        <taxon>Hyphomicrobiales</taxon>
        <taxon>Pleomorphomonadaceae</taxon>
        <taxon>Oharaeibacter</taxon>
    </lineage>
</organism>
<dbReference type="InterPro" id="IPR019734">
    <property type="entry name" value="TPR_rpt"/>
</dbReference>
<dbReference type="SUPFAM" id="SSF48452">
    <property type="entry name" value="TPR-like"/>
    <property type="match status" value="1"/>
</dbReference>
<keyword evidence="2 3" id="KW-0802">TPR repeat</keyword>
<dbReference type="AlphaFoldDB" id="A0A4R6RKL1"/>
<accession>A0A4R6RKL1</accession>
<dbReference type="PROSITE" id="PS50005">
    <property type="entry name" value="TPR"/>
    <property type="match status" value="1"/>
</dbReference>
<dbReference type="Gene3D" id="1.25.40.10">
    <property type="entry name" value="Tetratricopeptide repeat domain"/>
    <property type="match status" value="1"/>
</dbReference>
<keyword evidence="1" id="KW-0677">Repeat</keyword>
<evidence type="ECO:0000256" key="5">
    <source>
        <dbReference type="SAM" id="SignalP"/>
    </source>
</evidence>